<dbReference type="eggNOG" id="KOG2753">
    <property type="taxonomic scope" value="Eukaryota"/>
</dbReference>
<dbReference type="STRING" id="946362.F2UA99"/>
<protein>
    <recommendedName>
        <fullName evidence="2">PCI domain-containing protein</fullName>
    </recommendedName>
</protein>
<dbReference type="FunCoup" id="F2UA99">
    <property type="interactions" value="1644"/>
</dbReference>
<evidence type="ECO:0000256" key="1">
    <source>
        <dbReference type="ARBA" id="ARBA00008482"/>
    </source>
</evidence>
<dbReference type="InParanoid" id="F2UA99"/>
<keyword evidence="4" id="KW-1185">Reference proteome</keyword>
<evidence type="ECO:0000313" key="4">
    <source>
        <dbReference type="Proteomes" id="UP000007799"/>
    </source>
</evidence>
<dbReference type="OMA" id="FNDEHKG"/>
<reference evidence="3" key="1">
    <citation type="submission" date="2009-08" db="EMBL/GenBank/DDBJ databases">
        <title>Annotation of Salpingoeca rosetta.</title>
        <authorList>
            <consortium name="The Broad Institute Genome Sequencing Platform"/>
            <person name="Russ C."/>
            <person name="Cuomo C."/>
            <person name="Burger G."/>
            <person name="Gray M.W."/>
            <person name="Holland P.W.H."/>
            <person name="King N."/>
            <person name="Lang F.B.F."/>
            <person name="Roger A.J."/>
            <person name="Ruiz-Trillo I."/>
            <person name="Young S.K."/>
            <person name="Zeng Q."/>
            <person name="Gargeya S."/>
            <person name="Alvarado L."/>
            <person name="Berlin A."/>
            <person name="Chapman S.B."/>
            <person name="Chen Z."/>
            <person name="Freedman E."/>
            <person name="Gellesch M."/>
            <person name="Goldberg J."/>
            <person name="Griggs A."/>
            <person name="Gujja S."/>
            <person name="Heilman E."/>
            <person name="Heiman D."/>
            <person name="Howarth C."/>
            <person name="Mehta T."/>
            <person name="Neiman D."/>
            <person name="Pearson M."/>
            <person name="Roberts A."/>
            <person name="Saif S."/>
            <person name="Shea T."/>
            <person name="Shenoy N."/>
            <person name="Sisk P."/>
            <person name="Stolte C."/>
            <person name="Sykes S."/>
            <person name="White J."/>
            <person name="Yandava C."/>
            <person name="Haas B."/>
            <person name="Nusbaum C."/>
            <person name="Birren B."/>
        </authorList>
    </citation>
    <scope>NUCLEOTIDE SEQUENCE [LARGE SCALE GENOMIC DNA]</scope>
    <source>
        <strain evidence="3">ATCC 50818</strain>
    </source>
</reference>
<name>F2UA99_SALR5</name>
<dbReference type="SMART" id="SM00088">
    <property type="entry name" value="PINT"/>
    <property type="match status" value="1"/>
</dbReference>
<sequence>MDAEELQQHLRALAAGVAATVDDEKLSADCDRLLDQNKPVEVLSRIVGLAGSLTTEEDMLDDMLLNAMLLQVTHQPAEVQDQLIPPFLTSLQTHTASGPNVAVVVSTVTSLFNLLPANSKHRYDVLYQLLSCGLEATQGTSELAQQVDANVDAWIKDWELTQPQQRALFKLFAAKLQEANNKALSKKYLTRYVKSFDGAAASSLHEASQEARDLIAQALNTSAADSLDLLGMDAVKHLKEEPGYKLLEVLTKGDVPGFNIVCQEHPSAFTDLGLDQEQVATRVQLMALAKFCAKKTQVTFAEVASGLSIQEDQVEQLVINALRHSVLEATIDDVNKVVNVTRVIYDSFEPEDWKSLHAQLMAWKTNIEQVRTTLDKVKLKVQEKRQPRRTYRK</sequence>
<dbReference type="GeneID" id="16074533"/>
<gene>
    <name evidence="3" type="ORF">PTSG_12306</name>
</gene>
<evidence type="ECO:0000313" key="3">
    <source>
        <dbReference type="EMBL" id="EGD73674.1"/>
    </source>
</evidence>
<dbReference type="OrthoDB" id="10267031at2759"/>
<dbReference type="InterPro" id="IPR045237">
    <property type="entry name" value="COPS7/eIF3m"/>
</dbReference>
<dbReference type="AlphaFoldDB" id="F2UA99"/>
<dbReference type="SUPFAM" id="SSF46785">
    <property type="entry name" value="Winged helix' DNA-binding domain"/>
    <property type="match status" value="1"/>
</dbReference>
<evidence type="ECO:0000259" key="2">
    <source>
        <dbReference type="PROSITE" id="PS50250"/>
    </source>
</evidence>
<dbReference type="Pfam" id="PF18005">
    <property type="entry name" value="eIF3m_C_helix"/>
    <property type="match status" value="1"/>
</dbReference>
<dbReference type="InterPro" id="IPR040750">
    <property type="entry name" value="eIF3m_C_helix"/>
</dbReference>
<dbReference type="InterPro" id="IPR000717">
    <property type="entry name" value="PCI_dom"/>
</dbReference>
<comment type="similarity">
    <text evidence="1">Belongs to the CSN7/EIF3M family. CSN7 subfamily.</text>
</comment>
<dbReference type="GO" id="GO:0002183">
    <property type="term" value="P:cytoplasmic translational initiation"/>
    <property type="evidence" value="ECO:0007669"/>
    <property type="project" value="TreeGrafter"/>
</dbReference>
<dbReference type="EMBL" id="GL832966">
    <property type="protein sequence ID" value="EGD73674.1"/>
    <property type="molecule type" value="Genomic_DNA"/>
</dbReference>
<dbReference type="RefSeq" id="XP_004993955.1">
    <property type="nucleotide sequence ID" value="XM_004993898.1"/>
</dbReference>
<dbReference type="GO" id="GO:0005852">
    <property type="term" value="C:eukaryotic translation initiation factor 3 complex"/>
    <property type="evidence" value="ECO:0007669"/>
    <property type="project" value="TreeGrafter"/>
</dbReference>
<dbReference type="PANTHER" id="PTHR15350:SF2">
    <property type="entry name" value="EUKARYOTIC TRANSLATION INITIATION FACTOR 3 SUBUNIT M"/>
    <property type="match status" value="1"/>
</dbReference>
<proteinExistence type="inferred from homology"/>
<dbReference type="InterPro" id="IPR036390">
    <property type="entry name" value="WH_DNA-bd_sf"/>
</dbReference>
<dbReference type="PROSITE" id="PS50250">
    <property type="entry name" value="PCI"/>
    <property type="match status" value="1"/>
</dbReference>
<dbReference type="KEGG" id="sre:PTSG_12306"/>
<feature type="domain" description="PCI" evidence="2">
    <location>
        <begin position="184"/>
        <end position="345"/>
    </location>
</feature>
<dbReference type="Proteomes" id="UP000007799">
    <property type="component" value="Unassembled WGS sequence"/>
</dbReference>
<dbReference type="PANTHER" id="PTHR15350">
    <property type="entry name" value="COP9 SIGNALOSOME COMPLEX SUBUNIT 7/DENDRITIC CELL PROTEIN GA17"/>
    <property type="match status" value="1"/>
</dbReference>
<dbReference type="Pfam" id="PF01399">
    <property type="entry name" value="PCI"/>
    <property type="match status" value="1"/>
</dbReference>
<accession>F2UA99</accession>
<organism evidence="4">
    <name type="scientific">Salpingoeca rosetta (strain ATCC 50818 / BSB-021)</name>
    <dbReference type="NCBI Taxonomy" id="946362"/>
    <lineage>
        <taxon>Eukaryota</taxon>
        <taxon>Choanoflagellata</taxon>
        <taxon>Craspedida</taxon>
        <taxon>Salpingoecidae</taxon>
        <taxon>Salpingoeca</taxon>
    </lineage>
</organism>